<dbReference type="Pfam" id="PF12030">
    <property type="entry name" value="DUF3517"/>
    <property type="match status" value="1"/>
</dbReference>
<sequence length="2524" mass="281674">MAPSSPSSTTAPELPEEESSPELSSTRPNPFDDGDGSSRKRRRTSASGSPTASLDTVNPVHDDSSSTTLEGDQSRSGSTMAVDEKPAVPIDHAPPQLDATRQDARTSDAAAADSPAAASGTAPASGFAASSPVEAPPATEANQDGSVSDDEMSLSAPLAEGHVPDDNPLLVDPMTQFPYNQPEESVYDTLQRLIDYLSSDQPIDGVILRAVVDWMDNYIRFSRQASPAVVLESRRIHKDFWHAFPQVIGSLLPRRWELLKIPVLRNRLLDYYVTFARLTVRLLTLDSMALRDIDTSDNASAPTVLAPAHLHQLQNTMAPQGYEVNPLYEDAAESGWTPANLALHLVRTMRDSPESVSGLAALAEGLSGSLARWPKLADNFAPLSRLIIDYLREALRDIDDDQEDQERADRFLDVCHNISEAMTTSLMAVIDKHVGSLNPECAALAIRSLAEAFELWLRSGNQQARDRVNQHGAQYPAVAHRFSPEAIAWEWKVDALEKLVRSGQMNIRMAGVTTLCSHLVSIWKRFNVVPEENSAALLEHLSRHMLQTGLVDFVLGGSCHPEIIFECSNIIGFLVVTKTYRTEHSDQIWNGLTSSQDPRMVDALTRMLTAVSTLFDGSELLHICKKFQLLPLEKYSPSIRVVLDNILSEMMARCTSTLTSHPYVLCLRLLREASAATQDSQIADQDVQRLAMQKFKELLGYGPDAEGRVQLYQSCINDIASQSTTTLGSLWCLSMAIRNTAGTQMHVLTEDHDLARLIVEELEHAGQAGRPGTGCPVLSGTVNHPRREFVTNIIQLEPAAIDNELGARLWDLLVGSQSTCSDDRRAGWHIILGVARRTSFHNTFLETSFVSFLPKLPDAYLCDGVLDFVKEKIQCLSKDSDAGAMLNDEAPVVQIAIEQLWRLILWANDSALVDQAIATLALGVYLEDGSIAGPPLHRIRRMHLALVGRCLNQMKDAADTLKRSVDGKADAGDDPMIIVLSEAESQRQERIFTRSLQLLRYFLKKYQSKPNFAVADLRSFMSQTPEQIAGDSAQLKFQSFDGDEQTDIKPLNIGKLNTISSLLASIREETGFDNYRAYYRGRQLLPAEEDICKSLQELDIQDGFIIVKREESYSSSPVRIKPGSLLLEVEVLAHFQDLWDYLSMEERIAEEIYDFVVNIPADGYIMSQFDGDSASSYKKLFLPGQPFKSLYAIHALTEYIESARRATLMVAPGTTNDCSGTPSAHDEALRRSLRIVVQALSDPVVLEGTTMRLKMRLASALMQTFAKLVQGVGRSRALDTNANPIDMPAPKRLVELLSNAVKCEDDADVSFWAEVAKVGELRELLQALVLYDCRRGVRIAVVDLLESYMDLDAPMGETPVDISPSERPTTQRLARYLWPVISDLVCDAVELPDQCQELFRLLNRLLVRLRGQVDLESLAFQTGKLLLEYETTEDLARQDRSDPVIACLATVLLLCLNEDTSLATSGSWPKDFIPSLLSRHLFPGHAEEGALSVSRVVLNTDTRAKLCDVILRLASPNHQELQGIQEMLYRLVPFYDDDTDDPYFYDLPQQFERSTVIRSPCGYAGLRNLSNTCYLNSLLSQLYMNPAFRQFILGINVDDRRESQELLFHTQNVFGHMQESYRRFVDPTAFVSAIKYSDNTTIDITRQMDVDEFYSLLFERWESQLPLLEDRKTFKSFYGGQLVQQVKSKECEHISERVDSFSAIQCDIKGKSSLEASLQAYVEGEVMDGDNKYKCSTCDRHVDAIKRACLKDIPDNVIFHLKRFDFSLRTLSRSKINDRFSFPRKIDMRPYTIEYLTDPDTAASTDVFELVGVLVHAGTAESGHYYSYTKERPSSQGEDSWVEFNDETVTRWDPALMASATFGGPDNRALYEGDATLYDKPYSAYMLFYQRSSSLEMQQGAMGMQQLTSPLHVPIPAPLQEHIVQENTVILRRHCLFDASHSMFVQACFNRSKELDRESTMLANQGHELQGLAMEVMLSHLDQIVSRTKDTPFFASHSKDLQNSTSDCPNCAQDFVKYFLLRPAAYRALLQRNPEQHVRAFAGESMIHAVKRLAEVWPRAYGREGHSPSSSGSCGTSREGSIALDSEITGLSILKGMMVLFNHLWRYFHLHLRSWEEVFGTMLSFARLGARETGALLSEDFLARLLRIVAADDSSDLAPNYARMLTTVRRRGNARAPSYFAIIALIDHLMAHLQPALGIASIVDAVSERIDHDLPAPWTAGEVRLVYDEPADGVGSLFVEKLVSIDQAWGHTKSILGRLSTMGTLMELKMLETLRRNIQIESANVHIDVFLKAAGPYVESTPVTKHAELLIRQVCDQAGKLQNYEGAAFLEFIKLAMRSRQPDEEAAKSRKLYCLDLMPSWAPPLLVYHDADTRRDAEELIDEELVGPWAEGVSNDKDDEKGDEDGATRSATLDRLVQRLAAQCLIHLRDVHVKRGAEIGRQAAYCILTMVEKCISQQEQTQDSTLDDDVALVALRSEITEPLKSLIMEDMEDDGSEWEGSCASSEPNEANVGITMEAGSQFNE</sequence>
<dbReference type="InterPro" id="IPR018200">
    <property type="entry name" value="USP_CS"/>
</dbReference>
<feature type="compositionally biased region" description="Polar residues" evidence="1">
    <location>
        <begin position="45"/>
        <end position="56"/>
    </location>
</feature>
<dbReference type="GO" id="GO:0004843">
    <property type="term" value="F:cysteine-type deubiquitinase activity"/>
    <property type="evidence" value="ECO:0007669"/>
    <property type="project" value="InterPro"/>
</dbReference>
<dbReference type="PANTHER" id="PTHR24006">
    <property type="entry name" value="UBIQUITIN CARBOXYL-TERMINAL HYDROLASE"/>
    <property type="match status" value="1"/>
</dbReference>
<dbReference type="InterPro" id="IPR001394">
    <property type="entry name" value="Peptidase_C19_UCH"/>
</dbReference>
<keyword evidence="3" id="KW-0378">Hydrolase</keyword>
<protein>
    <submittedName>
        <fullName evidence="3">Ubiquitin C-terminal hydrolase</fullName>
    </submittedName>
</protein>
<feature type="compositionally biased region" description="Polar residues" evidence="1">
    <location>
        <begin position="65"/>
        <end position="79"/>
    </location>
</feature>
<feature type="compositionally biased region" description="Low complexity" evidence="1">
    <location>
        <begin position="107"/>
        <end position="132"/>
    </location>
</feature>
<dbReference type="FunFam" id="3.90.70.10:FF:000136">
    <property type="entry name" value="Ubiquitin C-terminal hydrolase, putative"/>
    <property type="match status" value="1"/>
</dbReference>
<dbReference type="PROSITE" id="PS00973">
    <property type="entry name" value="USP_2"/>
    <property type="match status" value="1"/>
</dbReference>
<evidence type="ECO:0000256" key="1">
    <source>
        <dbReference type="SAM" id="MobiDB-lite"/>
    </source>
</evidence>
<evidence type="ECO:0000313" key="3">
    <source>
        <dbReference type="EMBL" id="KAJ6444692.1"/>
    </source>
</evidence>
<evidence type="ECO:0000259" key="2">
    <source>
        <dbReference type="PROSITE" id="PS50235"/>
    </source>
</evidence>
<dbReference type="PANTHER" id="PTHR24006:SF827">
    <property type="entry name" value="UBIQUITIN CARBOXYL-TERMINAL HYDROLASE 34"/>
    <property type="match status" value="1"/>
</dbReference>
<reference evidence="3" key="1">
    <citation type="submission" date="2023-01" db="EMBL/GenBank/DDBJ databases">
        <title>The growth and conidiation of Purpureocillium lavendulum are regulated by nitrogen source and histone H3K14 acetylation.</title>
        <authorList>
            <person name="Tang P."/>
            <person name="Han J."/>
            <person name="Zhang C."/>
            <person name="Tang P."/>
            <person name="Qi F."/>
            <person name="Zhang K."/>
            <person name="Liang L."/>
        </authorList>
    </citation>
    <scope>NUCLEOTIDE SEQUENCE</scope>
    <source>
        <strain evidence="3">YMF1.00683</strain>
    </source>
</reference>
<organism evidence="3 4">
    <name type="scientific">Purpureocillium lavendulum</name>
    <dbReference type="NCBI Taxonomy" id="1247861"/>
    <lineage>
        <taxon>Eukaryota</taxon>
        <taxon>Fungi</taxon>
        <taxon>Dikarya</taxon>
        <taxon>Ascomycota</taxon>
        <taxon>Pezizomycotina</taxon>
        <taxon>Sordariomycetes</taxon>
        <taxon>Hypocreomycetidae</taxon>
        <taxon>Hypocreales</taxon>
        <taxon>Ophiocordycipitaceae</taxon>
        <taxon>Purpureocillium</taxon>
    </lineage>
</organism>
<keyword evidence="4" id="KW-1185">Reference proteome</keyword>
<dbReference type="GO" id="GO:0005829">
    <property type="term" value="C:cytosol"/>
    <property type="evidence" value="ECO:0007669"/>
    <property type="project" value="TreeGrafter"/>
</dbReference>
<feature type="compositionally biased region" description="Low complexity" evidence="1">
    <location>
        <begin position="1"/>
        <end position="13"/>
    </location>
</feature>
<accession>A0AB34G1Y6</accession>
<dbReference type="InterPro" id="IPR028889">
    <property type="entry name" value="USP"/>
</dbReference>
<feature type="region of interest" description="Disordered" evidence="1">
    <location>
        <begin position="1"/>
        <end position="169"/>
    </location>
</feature>
<dbReference type="SUPFAM" id="SSF54001">
    <property type="entry name" value="Cysteine proteinases"/>
    <property type="match status" value="1"/>
</dbReference>
<dbReference type="PROSITE" id="PS50235">
    <property type="entry name" value="USP_3"/>
    <property type="match status" value="1"/>
</dbReference>
<feature type="domain" description="USP" evidence="2">
    <location>
        <begin position="1564"/>
        <end position="1892"/>
    </location>
</feature>
<comment type="caution">
    <text evidence="3">The sequence shown here is derived from an EMBL/GenBank/DDBJ whole genome shotgun (WGS) entry which is preliminary data.</text>
</comment>
<name>A0AB34G1Y6_9HYPO</name>
<gene>
    <name evidence="3" type="primary">USP34</name>
    <name evidence="3" type="ORF">O9K51_03088</name>
</gene>
<dbReference type="CDD" id="cd02659">
    <property type="entry name" value="peptidase_C19C"/>
    <property type="match status" value="1"/>
</dbReference>
<dbReference type="Gene3D" id="3.90.70.10">
    <property type="entry name" value="Cysteine proteinases"/>
    <property type="match status" value="1"/>
</dbReference>
<dbReference type="Pfam" id="PF00443">
    <property type="entry name" value="UCH"/>
    <property type="match status" value="1"/>
</dbReference>
<dbReference type="InterPro" id="IPR021905">
    <property type="entry name" value="DUF3517"/>
</dbReference>
<evidence type="ECO:0000313" key="4">
    <source>
        <dbReference type="Proteomes" id="UP001163105"/>
    </source>
</evidence>
<dbReference type="GO" id="GO:0005634">
    <property type="term" value="C:nucleus"/>
    <property type="evidence" value="ECO:0007669"/>
    <property type="project" value="TreeGrafter"/>
</dbReference>
<dbReference type="InterPro" id="IPR038765">
    <property type="entry name" value="Papain-like_cys_pep_sf"/>
</dbReference>
<dbReference type="EMBL" id="JAQHRD010000002">
    <property type="protein sequence ID" value="KAJ6444692.1"/>
    <property type="molecule type" value="Genomic_DNA"/>
</dbReference>
<proteinExistence type="predicted"/>
<dbReference type="GO" id="GO:0016579">
    <property type="term" value="P:protein deubiquitination"/>
    <property type="evidence" value="ECO:0007669"/>
    <property type="project" value="InterPro"/>
</dbReference>
<dbReference type="Proteomes" id="UP001163105">
    <property type="component" value="Unassembled WGS sequence"/>
</dbReference>
<dbReference type="InterPro" id="IPR050164">
    <property type="entry name" value="Peptidase_C19"/>
</dbReference>